<name>A0A2N1JFJ6_9BASI</name>
<evidence type="ECO:0000313" key="2">
    <source>
        <dbReference type="EMBL" id="PKI85306.1"/>
    </source>
</evidence>
<dbReference type="AlphaFoldDB" id="A0A2N1JFJ6"/>
<sequence length="229" mass="25617">MARRLMLQYAKKHRPRRILELGAGTGLVGLALGVWMRTQGCPAEIFLTDYHAVVLENLHYNVTRNGLDSDDVGAHVATLDWQHVYEAYTGELASMTTAQTLPAANQERSAAYPPLTDDHPFDVILAADCIYDPAHPAWIHAVACKYLAPKKPGNAEPELHILVPVRSTHLQELDAVYNAFTHPSSPFHVVCEEQIRGTDDFGPITMHRSAFHEQQGHTVEYKYLVIQRS</sequence>
<dbReference type="InterPro" id="IPR019410">
    <property type="entry name" value="Methyltransf_16"/>
</dbReference>
<dbReference type="Gene3D" id="3.40.50.150">
    <property type="entry name" value="Vaccinia Virus protein VP39"/>
    <property type="match status" value="1"/>
</dbReference>
<dbReference type="Proteomes" id="UP000232875">
    <property type="component" value="Unassembled WGS sequence"/>
</dbReference>
<dbReference type="GO" id="GO:0008757">
    <property type="term" value="F:S-adenosylmethionine-dependent methyltransferase activity"/>
    <property type="evidence" value="ECO:0007669"/>
    <property type="project" value="UniProtKB-ARBA"/>
</dbReference>
<organism evidence="2 3">
    <name type="scientific">Malassezia vespertilionis</name>
    <dbReference type="NCBI Taxonomy" id="2020962"/>
    <lineage>
        <taxon>Eukaryota</taxon>
        <taxon>Fungi</taxon>
        <taxon>Dikarya</taxon>
        <taxon>Basidiomycota</taxon>
        <taxon>Ustilaginomycotina</taxon>
        <taxon>Malasseziomycetes</taxon>
        <taxon>Malasseziales</taxon>
        <taxon>Malasseziaceae</taxon>
        <taxon>Malassezia</taxon>
    </lineage>
</organism>
<gene>
    <name evidence="2" type="ORF">MVES_000953</name>
</gene>
<dbReference type="EMBL" id="KZ454988">
    <property type="protein sequence ID" value="PKI85306.1"/>
    <property type="molecule type" value="Genomic_DNA"/>
</dbReference>
<evidence type="ECO:0000256" key="1">
    <source>
        <dbReference type="SAM" id="Phobius"/>
    </source>
</evidence>
<keyword evidence="1" id="KW-1133">Transmembrane helix</keyword>
<accession>A0A2N1JFJ6</accession>
<keyword evidence="1" id="KW-0812">Transmembrane</keyword>
<keyword evidence="3" id="KW-1185">Reference proteome</keyword>
<protein>
    <submittedName>
        <fullName evidence="2">Uncharacterized protein</fullName>
    </submittedName>
</protein>
<dbReference type="SUPFAM" id="SSF53335">
    <property type="entry name" value="S-adenosyl-L-methionine-dependent methyltransferases"/>
    <property type="match status" value="1"/>
</dbReference>
<proteinExistence type="predicted"/>
<dbReference type="InterPro" id="IPR029063">
    <property type="entry name" value="SAM-dependent_MTases_sf"/>
</dbReference>
<dbReference type="Pfam" id="PF10294">
    <property type="entry name" value="Methyltransf_16"/>
    <property type="match status" value="1"/>
</dbReference>
<keyword evidence="1" id="KW-0472">Membrane</keyword>
<evidence type="ECO:0000313" key="3">
    <source>
        <dbReference type="Proteomes" id="UP000232875"/>
    </source>
</evidence>
<dbReference type="PANTHER" id="PTHR14614:SF130">
    <property type="entry name" value="PROTEIN-LYSINE N-METHYLTRANSFERASE EEF2KMT"/>
    <property type="match status" value="1"/>
</dbReference>
<dbReference type="OrthoDB" id="433955at2759"/>
<reference evidence="2 3" key="1">
    <citation type="submission" date="2017-10" db="EMBL/GenBank/DDBJ databases">
        <title>A novel species of cold-tolerant Malassezia isolated from bats.</title>
        <authorList>
            <person name="Lorch J.M."/>
            <person name="Palmer J.M."/>
            <person name="Vanderwolf K.J."/>
            <person name="Schmidt K.Z."/>
            <person name="Verant M.L."/>
            <person name="Weller T.J."/>
            <person name="Blehert D.S."/>
        </authorList>
    </citation>
    <scope>NUCLEOTIDE SEQUENCE [LARGE SCALE GENOMIC DNA]</scope>
    <source>
        <strain evidence="2 3">NWHC:44797-103</strain>
    </source>
</reference>
<dbReference type="PANTHER" id="PTHR14614">
    <property type="entry name" value="HEPATOCELLULAR CARCINOMA-ASSOCIATED ANTIGEN"/>
    <property type="match status" value="1"/>
</dbReference>
<dbReference type="STRING" id="2020962.A0A2N1JFJ6"/>
<feature type="transmembrane region" description="Helical" evidence="1">
    <location>
        <begin position="21"/>
        <end position="38"/>
    </location>
</feature>